<dbReference type="Proteomes" id="UP000510886">
    <property type="component" value="Chromosome"/>
</dbReference>
<proteinExistence type="predicted"/>
<dbReference type="Pfam" id="PF02371">
    <property type="entry name" value="Transposase_20"/>
    <property type="match status" value="1"/>
</dbReference>
<dbReference type="PANTHER" id="PTHR33055">
    <property type="entry name" value="TRANSPOSASE FOR INSERTION SEQUENCE ELEMENT IS1111A"/>
    <property type="match status" value="1"/>
</dbReference>
<dbReference type="InterPro" id="IPR047650">
    <property type="entry name" value="Transpos_IS110"/>
</dbReference>
<dbReference type="GO" id="GO:0004803">
    <property type="term" value="F:transposase activity"/>
    <property type="evidence" value="ECO:0007669"/>
    <property type="project" value="InterPro"/>
</dbReference>
<dbReference type="EMBL" id="CP047418">
    <property type="protein sequence ID" value="QLL78346.1"/>
    <property type="molecule type" value="Genomic_DNA"/>
</dbReference>
<dbReference type="AlphaFoldDB" id="A0A7H9EL00"/>
<organism evidence="3 4">
    <name type="scientific">Ligilactobacillus saerimneri</name>
    <dbReference type="NCBI Taxonomy" id="228229"/>
    <lineage>
        <taxon>Bacteria</taxon>
        <taxon>Bacillati</taxon>
        <taxon>Bacillota</taxon>
        <taxon>Bacilli</taxon>
        <taxon>Lactobacillales</taxon>
        <taxon>Lactobacillaceae</taxon>
        <taxon>Ligilactobacillus</taxon>
    </lineage>
</organism>
<dbReference type="GO" id="GO:0003677">
    <property type="term" value="F:DNA binding"/>
    <property type="evidence" value="ECO:0007669"/>
    <property type="project" value="InterPro"/>
</dbReference>
<dbReference type="PANTHER" id="PTHR33055:SF17">
    <property type="entry name" value="THIRD ORF IN TRANSPOSON ISC1491"/>
    <property type="match status" value="1"/>
</dbReference>
<evidence type="ECO:0000259" key="1">
    <source>
        <dbReference type="Pfam" id="PF01548"/>
    </source>
</evidence>
<dbReference type="RefSeq" id="WP_180848588.1">
    <property type="nucleotide sequence ID" value="NZ_CP047418.1"/>
</dbReference>
<dbReference type="KEGG" id="lsw:GTO87_06970"/>
<evidence type="ECO:0000313" key="4">
    <source>
        <dbReference type="Proteomes" id="UP000510886"/>
    </source>
</evidence>
<protein>
    <submittedName>
        <fullName evidence="3">IS110 family transposase</fullName>
    </submittedName>
</protein>
<name>A0A7H9EL00_9LACO</name>
<accession>A0A7H9EL00</accession>
<evidence type="ECO:0000313" key="3">
    <source>
        <dbReference type="EMBL" id="QLL78346.1"/>
    </source>
</evidence>
<feature type="domain" description="Transposase IS116/IS110/IS902 C-terminal" evidence="2">
    <location>
        <begin position="273"/>
        <end position="351"/>
    </location>
</feature>
<dbReference type="NCBIfam" id="NF033542">
    <property type="entry name" value="transpos_IS110"/>
    <property type="match status" value="1"/>
</dbReference>
<sequence length="406" mass="47071">MDKDNIVVFWIDVSSRKSNVCEMIGQDHVIKSYEISNDQVGFNILLNNLKVFAQKPEIIFEATGVYSERLQSFLDAYHFGYCRLNPLKAKQQLMRFRVNKTDKHDAYRLANSQYIFHRQPEYQMASIYKKLKTLGHYYDQLTHDLVIAKNRLHLVLQESFPDIERLFATLKGENYWQCIIKFTHPELVKTAGLDNITKQLMTLKGVGHHRSTYLVQRLLNLASTTYPSVPVDFPQVDQARDYAQHLITLTSKRKEVVTQMITMARQLKHDDLSILTSIPGISNTTAVLLLGTLGDIRRFRNPNALNAFVGVDLRHYESGQFITADHISKRSNTMVRKILYRTIGQMASASHYHQCHIADYYLQKKKSSQSWNSKKIAIAAVHKLIRTIYHLIIYGQKYDYQLAKHC</sequence>
<reference evidence="3 4" key="1">
    <citation type="submission" date="2020-01" db="EMBL/GenBank/DDBJ databases">
        <title>Complete and circular genome sequences of six lactobacillus isolates from horses.</title>
        <authorList>
            <person name="Hassan H.M."/>
        </authorList>
    </citation>
    <scope>NUCLEOTIDE SEQUENCE [LARGE SCALE GENOMIC DNA]</scope>
    <source>
        <strain evidence="3 4">1A</strain>
    </source>
</reference>
<dbReference type="GO" id="GO:0006313">
    <property type="term" value="P:DNA transposition"/>
    <property type="evidence" value="ECO:0007669"/>
    <property type="project" value="InterPro"/>
</dbReference>
<gene>
    <name evidence="3" type="ORF">GTO87_06970</name>
</gene>
<dbReference type="InterPro" id="IPR002525">
    <property type="entry name" value="Transp_IS110-like_N"/>
</dbReference>
<evidence type="ECO:0000259" key="2">
    <source>
        <dbReference type="Pfam" id="PF02371"/>
    </source>
</evidence>
<dbReference type="Pfam" id="PF01548">
    <property type="entry name" value="DEDD_Tnp_IS110"/>
    <property type="match status" value="1"/>
</dbReference>
<feature type="domain" description="Transposase IS110-like N-terminal" evidence="1">
    <location>
        <begin position="11"/>
        <end position="161"/>
    </location>
</feature>
<dbReference type="InterPro" id="IPR003346">
    <property type="entry name" value="Transposase_20"/>
</dbReference>